<evidence type="ECO:0000313" key="2">
    <source>
        <dbReference type="Proteomes" id="UP000289152"/>
    </source>
</evidence>
<reference evidence="1 2" key="1">
    <citation type="submission" date="2016-06" db="EMBL/GenBank/DDBJ databases">
        <title>Evolution of pathogenesis and genome organization in the Tremellales.</title>
        <authorList>
            <person name="Cuomo C."/>
            <person name="Litvintseva A."/>
            <person name="Heitman J."/>
            <person name="Chen Y."/>
            <person name="Sun S."/>
            <person name="Springer D."/>
            <person name="Dromer F."/>
            <person name="Young S."/>
            <person name="Zeng Q."/>
            <person name="Chapman S."/>
            <person name="Gujja S."/>
            <person name="Saif S."/>
            <person name="Birren B."/>
        </authorList>
    </citation>
    <scope>NUCLEOTIDE SEQUENCE [LARGE SCALE GENOMIC DNA]</scope>
    <source>
        <strain evidence="1 2">ATCC 28783</strain>
    </source>
</reference>
<dbReference type="InParanoid" id="A0A4Q1BQZ2"/>
<accession>A0A4Q1BQZ2</accession>
<dbReference type="VEuPathDB" id="FungiDB:TREMEDRAFT_64478"/>
<dbReference type="Proteomes" id="UP000289152">
    <property type="component" value="Unassembled WGS sequence"/>
</dbReference>
<dbReference type="EMBL" id="SDIL01000019">
    <property type="protein sequence ID" value="RXK40371.1"/>
    <property type="molecule type" value="Genomic_DNA"/>
</dbReference>
<organism evidence="1 2">
    <name type="scientific">Tremella mesenterica</name>
    <name type="common">Jelly fungus</name>
    <dbReference type="NCBI Taxonomy" id="5217"/>
    <lineage>
        <taxon>Eukaryota</taxon>
        <taxon>Fungi</taxon>
        <taxon>Dikarya</taxon>
        <taxon>Basidiomycota</taxon>
        <taxon>Agaricomycotina</taxon>
        <taxon>Tremellomycetes</taxon>
        <taxon>Tremellales</taxon>
        <taxon>Tremellaceae</taxon>
        <taxon>Tremella</taxon>
    </lineage>
</organism>
<proteinExistence type="predicted"/>
<comment type="caution">
    <text evidence="1">The sequence shown here is derived from an EMBL/GenBank/DDBJ whole genome shotgun (WGS) entry which is preliminary data.</text>
</comment>
<evidence type="ECO:0000313" key="1">
    <source>
        <dbReference type="EMBL" id="RXK40371.1"/>
    </source>
</evidence>
<name>A0A4Q1BQZ2_TREME</name>
<protein>
    <submittedName>
        <fullName evidence="1">Uncharacterized protein</fullName>
    </submittedName>
</protein>
<gene>
    <name evidence="1" type="ORF">M231_02354</name>
</gene>
<sequence>MRRSSSNETIRPSTPTGPDNLTLRVQITYVADFRDKSPKGRWELRFSKETDLKDSARRAMENILFSVFVKDVLQDEENRMFSLTGQAREFLQQMYFNKSSRDISLTVADKFTYLTTLSKSPQWISLSDALKMSLRSEIFLRKLNSEFLSNQEVQQTMSWTTDTKISFLAPEVGFDAIDDMSEALSQLRLMDDQDGAMSLV</sequence>
<keyword evidence="2" id="KW-1185">Reference proteome</keyword>
<dbReference type="AlphaFoldDB" id="A0A4Q1BQZ2"/>